<dbReference type="SUPFAM" id="SSF47473">
    <property type="entry name" value="EF-hand"/>
    <property type="match status" value="1"/>
</dbReference>
<reference evidence="1 2" key="1">
    <citation type="journal article" date="2023" name="Hortic Res">
        <title>Pangenome of water caltrop reveals structural variations and asymmetric subgenome divergence after allopolyploidization.</title>
        <authorList>
            <person name="Zhang X."/>
            <person name="Chen Y."/>
            <person name="Wang L."/>
            <person name="Yuan Y."/>
            <person name="Fang M."/>
            <person name="Shi L."/>
            <person name="Lu R."/>
            <person name="Comes H.P."/>
            <person name="Ma Y."/>
            <person name="Chen Y."/>
            <person name="Huang G."/>
            <person name="Zhou Y."/>
            <person name="Zheng Z."/>
            <person name="Qiu Y."/>
        </authorList>
    </citation>
    <scope>NUCLEOTIDE SEQUENCE [LARGE SCALE GENOMIC DNA]</scope>
    <source>
        <strain evidence="1">F231</strain>
    </source>
</reference>
<dbReference type="PANTHER" id="PTHR34574">
    <property type="entry name" value="CALCIUM-BINDING EF-HAND FAMILY PROTEIN-RELATED"/>
    <property type="match status" value="1"/>
</dbReference>
<gene>
    <name evidence="1" type="ORF">SAY86_015182</name>
</gene>
<sequence length="326" mass="35814">MSNCGGITVIDGSNVRGAADVSLPDHFSSAITGAQVIELAESKVTGCLPGISLPESLKLPALESVGVSDAVSFSITEFDQERALQKIKDYISAIADRLDVDPLVVSILDGSTPRLYLEDEDDFAMLAENLFTDLDVEDKGKLKKKEIQTALDQMGMEMGIPPPSELPLLNDILKKNGAEGEEEVGQAQFAYILQPILQEIVDNLSKKPVVIVHNVKVASGARIRKLLENEKQLDDVTEKIWQYQHEVSGHQQGSTKSIRTYLEKFGKELGLPSPEVDESAPLYDLAFDVATKGEIGKDEFRELVKRILDSFAQQLNANPVFFEPEE</sequence>
<dbReference type="InterPro" id="IPR011992">
    <property type="entry name" value="EF-hand-dom_pair"/>
</dbReference>
<dbReference type="PANTHER" id="PTHR34574:SF3">
    <property type="entry name" value="CALCIUM-BINDING EF HAND FAMILY PROTEIN"/>
    <property type="match status" value="1"/>
</dbReference>
<evidence type="ECO:0008006" key="3">
    <source>
        <dbReference type="Google" id="ProtNLM"/>
    </source>
</evidence>
<keyword evidence="2" id="KW-1185">Reference proteome</keyword>
<evidence type="ECO:0000313" key="1">
    <source>
        <dbReference type="EMBL" id="KAK4767432.1"/>
    </source>
</evidence>
<evidence type="ECO:0000313" key="2">
    <source>
        <dbReference type="Proteomes" id="UP001346149"/>
    </source>
</evidence>
<organism evidence="1 2">
    <name type="scientific">Trapa natans</name>
    <name type="common">Water chestnut</name>
    <dbReference type="NCBI Taxonomy" id="22666"/>
    <lineage>
        <taxon>Eukaryota</taxon>
        <taxon>Viridiplantae</taxon>
        <taxon>Streptophyta</taxon>
        <taxon>Embryophyta</taxon>
        <taxon>Tracheophyta</taxon>
        <taxon>Spermatophyta</taxon>
        <taxon>Magnoliopsida</taxon>
        <taxon>eudicotyledons</taxon>
        <taxon>Gunneridae</taxon>
        <taxon>Pentapetalae</taxon>
        <taxon>rosids</taxon>
        <taxon>malvids</taxon>
        <taxon>Myrtales</taxon>
        <taxon>Lythraceae</taxon>
        <taxon>Trapa</taxon>
    </lineage>
</organism>
<protein>
    <recommendedName>
        <fullName evidence="3">EF-hand domain-containing protein</fullName>
    </recommendedName>
</protein>
<dbReference type="Proteomes" id="UP001346149">
    <property type="component" value="Unassembled WGS sequence"/>
</dbReference>
<dbReference type="AlphaFoldDB" id="A0AAN7QGR0"/>
<name>A0AAN7QGR0_TRANT</name>
<comment type="caution">
    <text evidence="1">The sequence shown here is derived from an EMBL/GenBank/DDBJ whole genome shotgun (WGS) entry which is preliminary data.</text>
</comment>
<accession>A0AAN7QGR0</accession>
<proteinExistence type="predicted"/>
<dbReference type="EMBL" id="JAXQNO010000022">
    <property type="protein sequence ID" value="KAK4767432.1"/>
    <property type="molecule type" value="Genomic_DNA"/>
</dbReference>